<protein>
    <submittedName>
        <fullName evidence="1">Uncharacterized protein</fullName>
    </submittedName>
</protein>
<gene>
    <name evidence="1" type="ORF">TM448A01916_0006</name>
    <name evidence="2" type="ORF">TM448B03694_0001</name>
</gene>
<dbReference type="EMBL" id="MT145035">
    <property type="protein sequence ID" value="QJI02834.1"/>
    <property type="molecule type" value="Genomic_DNA"/>
</dbReference>
<proteinExistence type="predicted"/>
<name>A0A6H1ZSG7_9ZZZZ</name>
<reference evidence="1" key="1">
    <citation type="submission" date="2020-03" db="EMBL/GenBank/DDBJ databases">
        <title>The deep terrestrial virosphere.</title>
        <authorList>
            <person name="Holmfeldt K."/>
            <person name="Nilsson E."/>
            <person name="Simone D."/>
            <person name="Lopez-Fernandez M."/>
            <person name="Wu X."/>
            <person name="de Brujin I."/>
            <person name="Lundin D."/>
            <person name="Andersson A."/>
            <person name="Bertilsson S."/>
            <person name="Dopson M."/>
        </authorList>
    </citation>
    <scope>NUCLEOTIDE SEQUENCE</scope>
    <source>
        <strain evidence="1">TM448A01916</strain>
        <strain evidence="2">TM448B03694</strain>
    </source>
</reference>
<evidence type="ECO:0000313" key="1">
    <source>
        <dbReference type="EMBL" id="QJA50873.1"/>
    </source>
</evidence>
<organism evidence="1">
    <name type="scientific">viral metagenome</name>
    <dbReference type="NCBI Taxonomy" id="1070528"/>
    <lineage>
        <taxon>unclassified sequences</taxon>
        <taxon>metagenomes</taxon>
        <taxon>organismal metagenomes</taxon>
    </lineage>
</organism>
<sequence length="56" mass="6439">MSERTKIIREQTKAVMPLIGGLLDAWDDLPNDVKCDWELERVARHIQSIDDAMEGE</sequence>
<evidence type="ECO:0000313" key="2">
    <source>
        <dbReference type="EMBL" id="QJI02834.1"/>
    </source>
</evidence>
<dbReference type="AlphaFoldDB" id="A0A6H1ZSG7"/>
<dbReference type="EMBL" id="MT144222">
    <property type="protein sequence ID" value="QJA50873.1"/>
    <property type="molecule type" value="Genomic_DNA"/>
</dbReference>
<accession>A0A6H1ZSG7</accession>